<gene>
    <name evidence="1" type="ORF">PAHAL_8G122600</name>
</gene>
<dbReference type="Gramene" id="PVH34042">
    <property type="protein sequence ID" value="PVH34042"/>
    <property type="gene ID" value="PAHAL_8G122600"/>
</dbReference>
<dbReference type="Proteomes" id="UP000243499">
    <property type="component" value="Chromosome 8"/>
</dbReference>
<name>A0A2S3IDN1_9POAL</name>
<dbReference type="EMBL" id="CM008053">
    <property type="protein sequence ID" value="PAN42132.1"/>
    <property type="molecule type" value="Genomic_DNA"/>
</dbReference>
<protein>
    <submittedName>
        <fullName evidence="1">Uncharacterized protein</fullName>
    </submittedName>
</protein>
<reference evidence="1" key="1">
    <citation type="submission" date="2018-04" db="EMBL/GenBank/DDBJ databases">
        <title>WGS assembly of Panicum hallii.</title>
        <authorList>
            <person name="Lovell J."/>
            <person name="Jenkins J."/>
            <person name="Lowry D."/>
            <person name="Mamidi S."/>
            <person name="Sreedasyam A."/>
            <person name="Weng X."/>
            <person name="Barry K."/>
            <person name="Bonette J."/>
            <person name="Campitelli B."/>
            <person name="Daum C."/>
            <person name="Gordon S."/>
            <person name="Gould B."/>
            <person name="Lipzen A."/>
            <person name="Macqueen A."/>
            <person name="Palacio-Mejia J."/>
            <person name="Plott C."/>
            <person name="Shakirov E."/>
            <person name="Shu S."/>
            <person name="Yoshinaga Y."/>
            <person name="Zane M."/>
            <person name="Rokhsar D."/>
            <person name="Grimwood J."/>
            <person name="Schmutz J."/>
            <person name="Juenger T."/>
        </authorList>
    </citation>
    <scope>NUCLEOTIDE SEQUENCE [LARGE SCALE GENOMIC DNA]</scope>
    <source>
        <strain evidence="1">FIL2</strain>
    </source>
</reference>
<sequence length="78" mass="8600">MAPQRQRQDQFLQRLDGGHMPHGNVAVVVNHIAGQWPPPSQHRPPMIRKEASFPCFLKHHPHGGGHIQGAFGVATVVT</sequence>
<dbReference type="AlphaFoldDB" id="A0A2S3IDN1"/>
<organism evidence="1">
    <name type="scientific">Panicum hallii</name>
    <dbReference type="NCBI Taxonomy" id="206008"/>
    <lineage>
        <taxon>Eukaryota</taxon>
        <taxon>Viridiplantae</taxon>
        <taxon>Streptophyta</taxon>
        <taxon>Embryophyta</taxon>
        <taxon>Tracheophyta</taxon>
        <taxon>Spermatophyta</taxon>
        <taxon>Magnoliopsida</taxon>
        <taxon>Liliopsida</taxon>
        <taxon>Poales</taxon>
        <taxon>Poaceae</taxon>
        <taxon>PACMAD clade</taxon>
        <taxon>Panicoideae</taxon>
        <taxon>Panicodae</taxon>
        <taxon>Paniceae</taxon>
        <taxon>Panicinae</taxon>
        <taxon>Panicum</taxon>
        <taxon>Panicum sect. Panicum</taxon>
    </lineage>
</organism>
<dbReference type="Gramene" id="PAN42132">
    <property type="protein sequence ID" value="PAN42132"/>
    <property type="gene ID" value="PAHAL_8G122600"/>
</dbReference>
<proteinExistence type="predicted"/>
<dbReference type="EMBL" id="CM008053">
    <property type="protein sequence ID" value="PVH34042.1"/>
    <property type="molecule type" value="Genomic_DNA"/>
</dbReference>
<accession>A0A2S3IDN1</accession>
<evidence type="ECO:0000313" key="1">
    <source>
        <dbReference type="EMBL" id="PAN42132.1"/>
    </source>
</evidence>